<keyword evidence="6" id="KW-0732">Signal</keyword>
<evidence type="ECO:0000256" key="3">
    <source>
        <dbReference type="ARBA" id="ARBA00005988"/>
    </source>
</evidence>
<evidence type="ECO:0000256" key="7">
    <source>
        <dbReference type="ARBA" id="ARBA00022801"/>
    </source>
</evidence>
<evidence type="ECO:0000256" key="6">
    <source>
        <dbReference type="ARBA" id="ARBA00022729"/>
    </source>
</evidence>
<keyword evidence="8" id="KW-0843">Virulence</keyword>
<keyword evidence="5" id="KW-0645">Protease</keyword>
<keyword evidence="13" id="KW-1185">Reference proteome</keyword>
<evidence type="ECO:0000259" key="11">
    <source>
        <dbReference type="Pfam" id="PF22888"/>
    </source>
</evidence>
<gene>
    <name evidence="12" type="ORF">D1B32_22450</name>
</gene>
<comment type="cofactor">
    <cofactor evidence="1">
        <name>Zn(2+)</name>
        <dbReference type="ChEBI" id="CHEBI:29105"/>
    </cofactor>
</comment>
<comment type="similarity">
    <text evidence="3">Belongs to the peptidase M14 family.</text>
</comment>
<dbReference type="GO" id="GO:0008270">
    <property type="term" value="F:zinc ion binding"/>
    <property type="evidence" value="ECO:0007669"/>
    <property type="project" value="InterPro"/>
</dbReference>
<keyword evidence="7" id="KW-0378">Hydrolase</keyword>
<dbReference type="Gene3D" id="3.40.630.10">
    <property type="entry name" value="Zn peptidases"/>
    <property type="match status" value="1"/>
</dbReference>
<protein>
    <submittedName>
        <fullName evidence="12">Uncharacterized protein</fullName>
    </submittedName>
</protein>
<comment type="caution">
    <text evidence="12">The sequence shown here is derived from an EMBL/GenBank/DDBJ whole genome shotgun (WGS) entry which is preliminary data.</text>
</comment>
<organism evidence="12 13">
    <name type="scientific">Oceanobacillus profundus</name>
    <dbReference type="NCBI Taxonomy" id="372463"/>
    <lineage>
        <taxon>Bacteria</taxon>
        <taxon>Bacillati</taxon>
        <taxon>Bacillota</taxon>
        <taxon>Bacilli</taxon>
        <taxon>Bacillales</taxon>
        <taxon>Bacillaceae</taxon>
        <taxon>Oceanobacillus</taxon>
    </lineage>
</organism>
<reference evidence="12 13" key="1">
    <citation type="journal article" date="2007" name="Int. J. Syst. Evol. Microbiol.">
        <title>Oceanobacillus profundus sp. nov., isolated from a deep-sea sediment core.</title>
        <authorList>
            <person name="Kim Y.G."/>
            <person name="Choi D.H."/>
            <person name="Hyun S."/>
            <person name="Cho B.C."/>
        </authorList>
    </citation>
    <scope>NUCLEOTIDE SEQUENCE [LARGE SCALE GENOMIC DNA]</scope>
    <source>
        <strain evidence="12 13">DSM 18246</strain>
    </source>
</reference>
<dbReference type="EMBL" id="QWEH01000028">
    <property type="protein sequence ID" value="RHW29380.1"/>
    <property type="molecule type" value="Genomic_DNA"/>
</dbReference>
<dbReference type="Pfam" id="PF00246">
    <property type="entry name" value="Peptidase_M14"/>
    <property type="match status" value="1"/>
</dbReference>
<evidence type="ECO:0000313" key="13">
    <source>
        <dbReference type="Proteomes" id="UP000285456"/>
    </source>
</evidence>
<dbReference type="PANTHER" id="PTHR11705:SF83">
    <property type="entry name" value="INACTIVE METALLOCARBOXYPEPTIDASE ECM14"/>
    <property type="match status" value="1"/>
</dbReference>
<dbReference type="GO" id="GO:0006508">
    <property type="term" value="P:proteolysis"/>
    <property type="evidence" value="ECO:0007669"/>
    <property type="project" value="UniProtKB-KW"/>
</dbReference>
<dbReference type="OrthoDB" id="2433180at2"/>
<keyword evidence="4" id="KW-0964">Secreted</keyword>
<feature type="domain" description="FIMAH" evidence="11">
    <location>
        <begin position="376"/>
        <end position="457"/>
    </location>
</feature>
<dbReference type="RefSeq" id="WP_118890460.1">
    <property type="nucleotide sequence ID" value="NZ_PHUT01000027.1"/>
</dbReference>
<comment type="subcellular location">
    <subcellularLocation>
        <location evidence="2">Secreted</location>
    </subcellularLocation>
</comment>
<dbReference type="Pfam" id="PF22888">
    <property type="entry name" value="FIMAH"/>
    <property type="match status" value="1"/>
</dbReference>
<dbReference type="InterPro" id="IPR054470">
    <property type="entry name" value="FIMAH_dom"/>
</dbReference>
<evidence type="ECO:0000256" key="1">
    <source>
        <dbReference type="ARBA" id="ARBA00001947"/>
    </source>
</evidence>
<evidence type="ECO:0000259" key="10">
    <source>
        <dbReference type="Pfam" id="PF00246"/>
    </source>
</evidence>
<keyword evidence="9" id="KW-0325">Glycoprotein</keyword>
<dbReference type="InterPro" id="IPR000834">
    <property type="entry name" value="Peptidase_M14"/>
</dbReference>
<accession>A0A417Y9L8</accession>
<evidence type="ECO:0000256" key="5">
    <source>
        <dbReference type="ARBA" id="ARBA00022670"/>
    </source>
</evidence>
<name>A0A417Y9L8_9BACI</name>
<evidence type="ECO:0000256" key="8">
    <source>
        <dbReference type="ARBA" id="ARBA00023026"/>
    </source>
</evidence>
<dbReference type="GO" id="GO:0004181">
    <property type="term" value="F:metallocarboxypeptidase activity"/>
    <property type="evidence" value="ECO:0007669"/>
    <property type="project" value="InterPro"/>
</dbReference>
<dbReference type="SUPFAM" id="SSF53187">
    <property type="entry name" value="Zn-dependent exopeptidases"/>
    <property type="match status" value="1"/>
</dbReference>
<dbReference type="Proteomes" id="UP000285456">
    <property type="component" value="Unassembled WGS sequence"/>
</dbReference>
<evidence type="ECO:0000256" key="9">
    <source>
        <dbReference type="ARBA" id="ARBA00023180"/>
    </source>
</evidence>
<dbReference type="PANTHER" id="PTHR11705">
    <property type="entry name" value="PROTEASE FAMILY M14 CARBOXYPEPTIDASE A,B"/>
    <property type="match status" value="1"/>
</dbReference>
<proteinExistence type="inferred from homology"/>
<evidence type="ECO:0000256" key="4">
    <source>
        <dbReference type="ARBA" id="ARBA00022525"/>
    </source>
</evidence>
<dbReference type="GO" id="GO:0005615">
    <property type="term" value="C:extracellular space"/>
    <property type="evidence" value="ECO:0007669"/>
    <property type="project" value="TreeGrafter"/>
</dbReference>
<evidence type="ECO:0000313" key="12">
    <source>
        <dbReference type="EMBL" id="RHW29380.1"/>
    </source>
</evidence>
<sequence length="480" mass="54647">MKSDSWKKFMYFIIVFLIMLIPVSGISAESERDWMTNEEFLVKLSEIVEASDGKVETDVAGYSTQGNEVMSVRVGTGDQVLLITGSIHGNEKSGGEALVEILEYLGTSDSFFAQSVRNEITIVAIPRYNVDGLEIPQRQNIFPWDEVVSAYPHLEGAAPAWYYNERNGGFDINRDFNADLNYEVAAEDLPGHTNDFGFFITKESQLLRDLYVELQDEFSHVEAYVDLHHMGTPVMNKTGEDVTIAIDYPPLGPDDSTKYVDYPLLDQDKSKRYALAAARGVKEFSDKEEPGVAQYIAFQERDFPGQARSAFALNGTATVLFEMPGQQPQFGYDQDLVDRVENGLWGIISHMADGSIDDLNGDDFLTEIPRYWTDNITDMRDVMVRFTEEDQFENDRDARLVDNHLAALEIYENQENSEKMVKHLNGFKVLLDNQRENGLIKQEAYNRLNSDANLLLERWENKLYHNTSFLFEGWDSNLID</sequence>
<dbReference type="AlphaFoldDB" id="A0A417Y9L8"/>
<evidence type="ECO:0000256" key="2">
    <source>
        <dbReference type="ARBA" id="ARBA00004613"/>
    </source>
</evidence>
<feature type="domain" description="Peptidase M14" evidence="10">
    <location>
        <begin position="46"/>
        <end position="251"/>
    </location>
</feature>